<dbReference type="Pfam" id="PF03364">
    <property type="entry name" value="Polyketide_cyc"/>
    <property type="match status" value="1"/>
</dbReference>
<dbReference type="OrthoDB" id="9132148at2"/>
<evidence type="ECO:0000259" key="3">
    <source>
        <dbReference type="Pfam" id="PF03364"/>
    </source>
</evidence>
<dbReference type="AlphaFoldDB" id="A0A254PRQ9"/>
<dbReference type="Gene3D" id="3.30.530.20">
    <property type="match status" value="1"/>
</dbReference>
<protein>
    <submittedName>
        <fullName evidence="4">Cyclase/dehydrase</fullName>
    </submittedName>
</protein>
<evidence type="ECO:0000313" key="4">
    <source>
        <dbReference type="EMBL" id="OWS68988.1"/>
    </source>
</evidence>
<name>A0A254PRQ9_9BURK</name>
<reference evidence="4 5" key="1">
    <citation type="submission" date="2017-05" db="EMBL/GenBank/DDBJ databases">
        <title>Genome of Polynucleobacter sp. MWH-Feld-100.</title>
        <authorList>
            <person name="Hahn M.W."/>
        </authorList>
    </citation>
    <scope>NUCLEOTIDE SEQUENCE [LARGE SCALE GENOMIC DNA]</scope>
    <source>
        <strain evidence="4 5">MWH-Feld-100</strain>
    </source>
</reference>
<gene>
    <name evidence="4" type="ORF">CBI31_09645</name>
</gene>
<evidence type="ECO:0000256" key="1">
    <source>
        <dbReference type="ARBA" id="ARBA00008918"/>
    </source>
</evidence>
<comment type="similarity">
    <text evidence="1">Belongs to the ribosome association toxin RatA family.</text>
</comment>
<organism evidence="4 5">
    <name type="scientific">Polynucleobacter campilacus</name>
    <dbReference type="NCBI Taxonomy" id="1743163"/>
    <lineage>
        <taxon>Bacteria</taxon>
        <taxon>Pseudomonadati</taxon>
        <taxon>Pseudomonadota</taxon>
        <taxon>Betaproteobacteria</taxon>
        <taxon>Burkholderiales</taxon>
        <taxon>Burkholderiaceae</taxon>
        <taxon>Polynucleobacter</taxon>
    </lineage>
</organism>
<accession>A0A254PRQ9</accession>
<keyword evidence="2" id="KW-0732">Signal</keyword>
<feature type="domain" description="Coenzyme Q-binding protein COQ10 START" evidence="3">
    <location>
        <begin position="49"/>
        <end position="158"/>
    </location>
</feature>
<evidence type="ECO:0000256" key="2">
    <source>
        <dbReference type="SAM" id="SignalP"/>
    </source>
</evidence>
<dbReference type="PANTHER" id="PTHR34060">
    <property type="entry name" value="POLYKETIDE CYCLASE / DEHYDRASE AND LIPID TRANSPORT PROTEIN"/>
    <property type="match status" value="1"/>
</dbReference>
<dbReference type="Proteomes" id="UP000197528">
    <property type="component" value="Unassembled WGS sequence"/>
</dbReference>
<dbReference type="EMBL" id="NGUP01000005">
    <property type="protein sequence ID" value="OWS68988.1"/>
    <property type="molecule type" value="Genomic_DNA"/>
</dbReference>
<sequence>MKWFACLLLILSAIQIHAHENTNPYDVHATVITENGHFRIQASYEVAIDICSAYAFITDYEGAKNMPGILESKIISRTRNKVRVQRLIREQILFIPIEMKSLMEYTETPNKLLIFNQLSGDSKEYRGSWRLFEVRDKTLFKYDAIFEPDSSIPLFVIEYFMKNSIRGRFEVMAQKAAQSKSAESFACN</sequence>
<feature type="chain" id="PRO_5013213755" evidence="2">
    <location>
        <begin position="19"/>
        <end position="188"/>
    </location>
</feature>
<dbReference type="PANTHER" id="PTHR34060:SF1">
    <property type="entry name" value="POLYKETIDE CYCLASE _ DEHYDRASE AND LIPID TRANSPORT PROTEIN"/>
    <property type="match status" value="1"/>
</dbReference>
<feature type="signal peptide" evidence="2">
    <location>
        <begin position="1"/>
        <end position="18"/>
    </location>
</feature>
<dbReference type="InterPro" id="IPR005031">
    <property type="entry name" value="COQ10_START"/>
</dbReference>
<dbReference type="InterPro" id="IPR023393">
    <property type="entry name" value="START-like_dom_sf"/>
</dbReference>
<keyword evidence="5" id="KW-1185">Reference proteome</keyword>
<comment type="caution">
    <text evidence="4">The sequence shown here is derived from an EMBL/GenBank/DDBJ whole genome shotgun (WGS) entry which is preliminary data.</text>
</comment>
<evidence type="ECO:0000313" key="5">
    <source>
        <dbReference type="Proteomes" id="UP000197528"/>
    </source>
</evidence>
<proteinExistence type="inferred from homology"/>
<dbReference type="SUPFAM" id="SSF55961">
    <property type="entry name" value="Bet v1-like"/>
    <property type="match status" value="1"/>
</dbReference>